<dbReference type="InterPro" id="IPR050362">
    <property type="entry name" value="Cation-dep_OMT"/>
</dbReference>
<protein>
    <submittedName>
        <fullName evidence="4">Putative O-methyltransferase</fullName>
        <ecNumber evidence="4">2.1.1.-</ecNumber>
    </submittedName>
</protein>
<dbReference type="InterPro" id="IPR002935">
    <property type="entry name" value="SAM_O-MeTrfase"/>
</dbReference>
<evidence type="ECO:0000256" key="3">
    <source>
        <dbReference type="ARBA" id="ARBA00022691"/>
    </source>
</evidence>
<dbReference type="SUPFAM" id="SSF53335">
    <property type="entry name" value="S-adenosyl-L-methionine-dependent methyltransferases"/>
    <property type="match status" value="1"/>
</dbReference>
<dbReference type="CDD" id="cd02440">
    <property type="entry name" value="AdoMet_MTases"/>
    <property type="match status" value="1"/>
</dbReference>
<evidence type="ECO:0000313" key="4">
    <source>
        <dbReference type="EMBL" id="VFJ14624.1"/>
    </source>
</evidence>
<dbReference type="PANTHER" id="PTHR10509:SF14">
    <property type="entry name" value="CAFFEOYL-COA O-METHYLTRANSFERASE 3-RELATED"/>
    <property type="match status" value="1"/>
</dbReference>
<evidence type="ECO:0000256" key="1">
    <source>
        <dbReference type="ARBA" id="ARBA00022603"/>
    </source>
</evidence>
<keyword evidence="1 4" id="KW-0489">Methyltransferase</keyword>
<dbReference type="GeneID" id="39421522"/>
<dbReference type="GO" id="GO:0032259">
    <property type="term" value="P:methylation"/>
    <property type="evidence" value="ECO:0007669"/>
    <property type="project" value="UniProtKB-KW"/>
</dbReference>
<dbReference type="KEGG" id="nfn:NFRAN_2302"/>
<dbReference type="InterPro" id="IPR029063">
    <property type="entry name" value="SAM-dependent_MTases_sf"/>
</dbReference>
<sequence length="225" mass="25623">MTNSDTISPHTRIFRILSQLESQSELERSGRVNISHEDSMLAITNDTGKFLNILLTAINCNRILEIGTSVGYSTLWMALTLVQNKERLYNLERSILTVEKSPSKIKRAKKNFEDAGVINLIEIAEGNALDILDHIPEKISNDKIWKNIPFDFVFLDADKENLIRYFELVFPLVRKGGLIVTDNILLPEDYKTSMDEYVNHVRAKKEVQSVTVPIGYGEEISLKLI</sequence>
<dbReference type="Pfam" id="PF01596">
    <property type="entry name" value="Methyltransf_3"/>
    <property type="match status" value="1"/>
</dbReference>
<keyword evidence="5" id="KW-1185">Reference proteome</keyword>
<dbReference type="PANTHER" id="PTHR10509">
    <property type="entry name" value="O-METHYLTRANSFERASE-RELATED"/>
    <property type="match status" value="1"/>
</dbReference>
<dbReference type="EC" id="2.1.1.-" evidence="4"/>
<evidence type="ECO:0000256" key="2">
    <source>
        <dbReference type="ARBA" id="ARBA00022679"/>
    </source>
</evidence>
<dbReference type="PROSITE" id="PS51682">
    <property type="entry name" value="SAM_OMT_I"/>
    <property type="match status" value="1"/>
</dbReference>
<accession>A0A484IG51</accession>
<proteinExistence type="predicted"/>
<dbReference type="GO" id="GO:0008171">
    <property type="term" value="F:O-methyltransferase activity"/>
    <property type="evidence" value="ECO:0007669"/>
    <property type="project" value="InterPro"/>
</dbReference>
<dbReference type="EMBL" id="LR216287">
    <property type="protein sequence ID" value="VFJ14624.1"/>
    <property type="molecule type" value="Genomic_DNA"/>
</dbReference>
<name>A0A484IG51_9ARCH</name>
<evidence type="ECO:0000313" key="5">
    <source>
        <dbReference type="Proteomes" id="UP000294299"/>
    </source>
</evidence>
<gene>
    <name evidence="4" type="ORF">NFRAN_2302</name>
</gene>
<dbReference type="Gene3D" id="3.40.50.150">
    <property type="entry name" value="Vaccinia Virus protein VP39"/>
    <property type="match status" value="1"/>
</dbReference>
<organism evidence="4 5">
    <name type="scientific">Candidatus Nitrosocosmicus franklandianus</name>
    <dbReference type="NCBI Taxonomy" id="1798806"/>
    <lineage>
        <taxon>Archaea</taxon>
        <taxon>Nitrososphaerota</taxon>
        <taxon>Nitrososphaeria</taxon>
        <taxon>Nitrososphaerales</taxon>
        <taxon>Nitrososphaeraceae</taxon>
        <taxon>Candidatus Nitrosocosmicus</taxon>
    </lineage>
</organism>
<dbReference type="GO" id="GO:0008757">
    <property type="term" value="F:S-adenosylmethionine-dependent methyltransferase activity"/>
    <property type="evidence" value="ECO:0007669"/>
    <property type="project" value="TreeGrafter"/>
</dbReference>
<dbReference type="AlphaFoldDB" id="A0A484IG51"/>
<dbReference type="RefSeq" id="WP_134484775.1">
    <property type="nucleotide sequence ID" value="NZ_LR216287.1"/>
</dbReference>
<dbReference type="OrthoDB" id="21414at2157"/>
<keyword evidence="2 4" id="KW-0808">Transferase</keyword>
<dbReference type="Proteomes" id="UP000294299">
    <property type="component" value="Chromosome NFRAN"/>
</dbReference>
<keyword evidence="3" id="KW-0949">S-adenosyl-L-methionine</keyword>
<reference evidence="4 5" key="1">
    <citation type="submission" date="2019-02" db="EMBL/GenBank/DDBJ databases">
        <authorList>
            <person name="Lehtovirta-Morley E L."/>
        </authorList>
    </citation>
    <scope>NUCLEOTIDE SEQUENCE [LARGE SCALE GENOMIC DNA]</scope>
    <source>
        <strain evidence="4">NFRAN1</strain>
    </source>
</reference>